<organism evidence="7 8">
    <name type="scientific">Rhodocyclus tenuis</name>
    <name type="common">Rhodospirillum tenue</name>
    <dbReference type="NCBI Taxonomy" id="1066"/>
    <lineage>
        <taxon>Bacteria</taxon>
        <taxon>Pseudomonadati</taxon>
        <taxon>Pseudomonadota</taxon>
        <taxon>Betaproteobacteria</taxon>
        <taxon>Rhodocyclales</taxon>
        <taxon>Rhodocyclaceae</taxon>
        <taxon>Rhodocyclus</taxon>
    </lineage>
</organism>
<dbReference type="GO" id="GO:0005886">
    <property type="term" value="C:plasma membrane"/>
    <property type="evidence" value="ECO:0007669"/>
    <property type="project" value="UniProtKB-SubCell"/>
</dbReference>
<comment type="subcellular location">
    <subcellularLocation>
        <location evidence="1">Cell membrane</location>
        <topology evidence="1">Multi-pass membrane protein</topology>
    </subcellularLocation>
</comment>
<evidence type="ECO:0000256" key="2">
    <source>
        <dbReference type="ARBA" id="ARBA00022475"/>
    </source>
</evidence>
<dbReference type="Proteomes" id="UP000480275">
    <property type="component" value="Unassembled WGS sequence"/>
</dbReference>
<evidence type="ECO:0000256" key="3">
    <source>
        <dbReference type="ARBA" id="ARBA00022692"/>
    </source>
</evidence>
<dbReference type="NCBIfam" id="TIGR00765">
    <property type="entry name" value="yihY_not_rbn"/>
    <property type="match status" value="1"/>
</dbReference>
<dbReference type="InterPro" id="IPR017039">
    <property type="entry name" value="Virul_fac_BrkB"/>
</dbReference>
<dbReference type="PANTHER" id="PTHR30213">
    <property type="entry name" value="INNER MEMBRANE PROTEIN YHJD"/>
    <property type="match status" value="1"/>
</dbReference>
<reference evidence="7 8" key="1">
    <citation type="submission" date="2019-10" db="EMBL/GenBank/DDBJ databases">
        <title>Whole-genome sequence of the purple nonsulfur photosynthetic bacterium Rhodocyclus tenuis.</title>
        <authorList>
            <person name="Kyndt J.A."/>
            <person name="Meyer T.E."/>
        </authorList>
    </citation>
    <scope>NUCLEOTIDE SEQUENCE [LARGE SCALE GENOMIC DNA]</scope>
    <source>
        <strain evidence="7 8">DSM 110</strain>
    </source>
</reference>
<dbReference type="OrthoDB" id="9808671at2"/>
<proteinExistence type="predicted"/>
<evidence type="ECO:0000256" key="6">
    <source>
        <dbReference type="SAM" id="Phobius"/>
    </source>
</evidence>
<feature type="transmembrane region" description="Helical" evidence="6">
    <location>
        <begin position="245"/>
        <end position="267"/>
    </location>
</feature>
<dbReference type="AlphaFoldDB" id="A0A6L5JWC8"/>
<evidence type="ECO:0000256" key="4">
    <source>
        <dbReference type="ARBA" id="ARBA00022989"/>
    </source>
</evidence>
<gene>
    <name evidence="7" type="ORF">GHK24_07800</name>
</gene>
<comment type="caution">
    <text evidence="7">The sequence shown here is derived from an EMBL/GenBank/DDBJ whole genome shotgun (WGS) entry which is preliminary data.</text>
</comment>
<dbReference type="EMBL" id="WIXJ01000004">
    <property type="protein sequence ID" value="MQY51673.1"/>
    <property type="molecule type" value="Genomic_DNA"/>
</dbReference>
<keyword evidence="3 6" id="KW-0812">Transmembrane</keyword>
<feature type="transmembrane region" description="Helical" evidence="6">
    <location>
        <begin position="93"/>
        <end position="115"/>
    </location>
</feature>
<name>A0A6L5JWC8_RHOTE</name>
<feature type="transmembrane region" description="Helical" evidence="6">
    <location>
        <begin position="135"/>
        <end position="156"/>
    </location>
</feature>
<feature type="transmembrane region" description="Helical" evidence="6">
    <location>
        <begin position="208"/>
        <end position="225"/>
    </location>
</feature>
<dbReference type="Pfam" id="PF03631">
    <property type="entry name" value="Virul_fac_BrkB"/>
    <property type="match status" value="1"/>
</dbReference>
<evidence type="ECO:0000256" key="5">
    <source>
        <dbReference type="ARBA" id="ARBA00023136"/>
    </source>
</evidence>
<keyword evidence="5 6" id="KW-0472">Membrane</keyword>
<accession>A0A6L5JWC8</accession>
<dbReference type="PANTHER" id="PTHR30213:SF0">
    <property type="entry name" value="UPF0761 MEMBRANE PROTEIN YIHY"/>
    <property type="match status" value="1"/>
</dbReference>
<evidence type="ECO:0000256" key="1">
    <source>
        <dbReference type="ARBA" id="ARBA00004651"/>
    </source>
</evidence>
<evidence type="ECO:0000313" key="7">
    <source>
        <dbReference type="EMBL" id="MQY51673.1"/>
    </source>
</evidence>
<protein>
    <submittedName>
        <fullName evidence="7">YihY family inner membrane protein</fullName>
    </submittedName>
</protein>
<evidence type="ECO:0000313" key="8">
    <source>
        <dbReference type="Proteomes" id="UP000480275"/>
    </source>
</evidence>
<feature type="transmembrane region" description="Helical" evidence="6">
    <location>
        <begin position="176"/>
        <end position="196"/>
    </location>
</feature>
<keyword evidence="2" id="KW-1003">Cell membrane</keyword>
<sequence>MIGLARGGRGRAFVRRVAQRFSEENLDEVSASLAFTTLLSLVPLVALSLSLATLLPAFPSLADQLDRYLVRNLLPEGSAGLIARYILEFSHKAARVTVVGLLLLAATAFLLLLTIERAFNNVWGVTERRRWWQRLRLYSGLIVLWPLALGAVAAAVSYAVTVSLGLVDESPWLRRLLFKALGVLLPTLFFGGLYYVVPNVRVRVRDAAWAGFIAALAFVLMQKAFEVYLQQFPSYQTIYGAFSTVPIFLIWLYLSWAVVLLGALLAATLPEFRTDDSATDG</sequence>
<keyword evidence="4 6" id="KW-1133">Transmembrane helix</keyword>
<feature type="transmembrane region" description="Helical" evidence="6">
    <location>
        <begin position="33"/>
        <end position="56"/>
    </location>
</feature>
<dbReference type="PIRSF" id="PIRSF035875">
    <property type="entry name" value="RNase_BN"/>
    <property type="match status" value="1"/>
</dbReference>